<dbReference type="Proteomes" id="UP000596661">
    <property type="component" value="Chromosome 3"/>
</dbReference>
<dbReference type="EnsemblPlants" id="evm.model.03.809">
    <property type="protein sequence ID" value="cds.evm.model.03.809"/>
    <property type="gene ID" value="evm.TU.03.809"/>
</dbReference>
<sequence length="105" mass="11779">MMLNALVDSYRELKTSIKYGRTSITLDEVIFALMSKDMEMRNEKPRSSGLNCTLVKASTKAKILTLIEEKAKAGGLQKDITKRLEADYKNLKTLMDASTVESKDT</sequence>
<evidence type="ECO:0000313" key="1">
    <source>
        <dbReference type="EnsemblPlants" id="cds.evm.model.03.809"/>
    </source>
</evidence>
<dbReference type="EMBL" id="UZAU01000267">
    <property type="status" value="NOT_ANNOTATED_CDS"/>
    <property type="molecule type" value="Genomic_DNA"/>
</dbReference>
<keyword evidence="2" id="KW-1185">Reference proteome</keyword>
<dbReference type="Gramene" id="evm.model.03.809">
    <property type="protein sequence ID" value="cds.evm.model.03.809"/>
    <property type="gene ID" value="evm.TU.03.809"/>
</dbReference>
<name>A0A803PAI7_CANSA</name>
<dbReference type="AlphaFoldDB" id="A0A803PAI7"/>
<reference evidence="1" key="2">
    <citation type="submission" date="2021-03" db="UniProtKB">
        <authorList>
            <consortium name="EnsemblPlants"/>
        </authorList>
    </citation>
    <scope>IDENTIFICATION</scope>
</reference>
<protein>
    <submittedName>
        <fullName evidence="1">Uncharacterized protein</fullName>
    </submittedName>
</protein>
<evidence type="ECO:0000313" key="2">
    <source>
        <dbReference type="Proteomes" id="UP000596661"/>
    </source>
</evidence>
<organism evidence="1 2">
    <name type="scientific">Cannabis sativa</name>
    <name type="common">Hemp</name>
    <name type="synonym">Marijuana</name>
    <dbReference type="NCBI Taxonomy" id="3483"/>
    <lineage>
        <taxon>Eukaryota</taxon>
        <taxon>Viridiplantae</taxon>
        <taxon>Streptophyta</taxon>
        <taxon>Embryophyta</taxon>
        <taxon>Tracheophyta</taxon>
        <taxon>Spermatophyta</taxon>
        <taxon>Magnoliopsida</taxon>
        <taxon>eudicotyledons</taxon>
        <taxon>Gunneridae</taxon>
        <taxon>Pentapetalae</taxon>
        <taxon>rosids</taxon>
        <taxon>fabids</taxon>
        <taxon>Rosales</taxon>
        <taxon>Cannabaceae</taxon>
        <taxon>Cannabis</taxon>
    </lineage>
</organism>
<proteinExistence type="predicted"/>
<accession>A0A803PAI7</accession>
<reference evidence="1" key="1">
    <citation type="submission" date="2018-11" db="EMBL/GenBank/DDBJ databases">
        <authorList>
            <person name="Grassa J C."/>
        </authorList>
    </citation>
    <scope>NUCLEOTIDE SEQUENCE [LARGE SCALE GENOMIC DNA]</scope>
</reference>